<sequence>MDKNRWLYVTGTLLFVAFSTLAVLGFLLKFAIPHGGRFGGAPPTFLGLTRHDWADFHGMVGILFICLAVIHIVLNWKWVVQSSKRYLGDNWQKALWAVGTSWVLVLFLGYLFSRF</sequence>
<protein>
    <recommendedName>
        <fullName evidence="2">Flavinylation-associated cytochrome domain-containing protein</fullName>
    </recommendedName>
</protein>
<dbReference type="Proteomes" id="UP000184076">
    <property type="component" value="Unassembled WGS sequence"/>
</dbReference>
<evidence type="ECO:0000313" key="3">
    <source>
        <dbReference type="EMBL" id="SHF38601.1"/>
    </source>
</evidence>
<dbReference type="STRING" id="1121391.SAMN02745206_01885"/>
<dbReference type="EMBL" id="FQVB01000016">
    <property type="protein sequence ID" value="SHF38601.1"/>
    <property type="molecule type" value="Genomic_DNA"/>
</dbReference>
<accession>A0A1M5B7S7</accession>
<feature type="transmembrane region" description="Helical" evidence="1">
    <location>
        <begin position="53"/>
        <end position="74"/>
    </location>
</feature>
<keyword evidence="1" id="KW-0812">Transmembrane</keyword>
<keyword evidence="4" id="KW-1185">Reference proteome</keyword>
<reference evidence="4" key="1">
    <citation type="submission" date="2016-11" db="EMBL/GenBank/DDBJ databases">
        <authorList>
            <person name="Varghese N."/>
            <person name="Submissions S."/>
        </authorList>
    </citation>
    <scope>NUCLEOTIDE SEQUENCE [LARGE SCALE GENOMIC DNA]</scope>
    <source>
        <strain evidence="4">DSM 9756</strain>
    </source>
</reference>
<proteinExistence type="predicted"/>
<dbReference type="AlphaFoldDB" id="A0A1M5B7S7"/>
<feature type="domain" description="Flavinylation-associated cytochrome" evidence="2">
    <location>
        <begin position="10"/>
        <end position="76"/>
    </location>
</feature>
<dbReference type="Pfam" id="PF14358">
    <property type="entry name" value="DUF4405"/>
    <property type="match status" value="1"/>
</dbReference>
<evidence type="ECO:0000259" key="2">
    <source>
        <dbReference type="Pfam" id="PF14358"/>
    </source>
</evidence>
<evidence type="ECO:0000256" key="1">
    <source>
        <dbReference type="SAM" id="Phobius"/>
    </source>
</evidence>
<feature type="transmembrane region" description="Helical" evidence="1">
    <location>
        <begin position="6"/>
        <end position="32"/>
    </location>
</feature>
<evidence type="ECO:0000313" key="4">
    <source>
        <dbReference type="Proteomes" id="UP000184076"/>
    </source>
</evidence>
<gene>
    <name evidence="3" type="ORF">SAMN02745206_01885</name>
</gene>
<keyword evidence="1" id="KW-1133">Transmembrane helix</keyword>
<feature type="transmembrane region" description="Helical" evidence="1">
    <location>
        <begin position="94"/>
        <end position="112"/>
    </location>
</feature>
<dbReference type="InterPro" id="IPR025517">
    <property type="entry name" value="DUF4405"/>
</dbReference>
<dbReference type="RefSeq" id="WP_073038731.1">
    <property type="nucleotide sequence ID" value="NZ_FQVB01000016.1"/>
</dbReference>
<keyword evidence="1" id="KW-0472">Membrane</keyword>
<name>A0A1M5B7S7_9BACT</name>
<organism evidence="3 4">
    <name type="scientific">Desulfacinum infernum DSM 9756</name>
    <dbReference type="NCBI Taxonomy" id="1121391"/>
    <lineage>
        <taxon>Bacteria</taxon>
        <taxon>Pseudomonadati</taxon>
        <taxon>Thermodesulfobacteriota</taxon>
        <taxon>Syntrophobacteria</taxon>
        <taxon>Syntrophobacterales</taxon>
        <taxon>Syntrophobacteraceae</taxon>
        <taxon>Desulfacinum</taxon>
    </lineage>
</organism>